<protein>
    <submittedName>
        <fullName evidence="2">Uncharacterized protein</fullName>
    </submittedName>
</protein>
<evidence type="ECO:0000256" key="1">
    <source>
        <dbReference type="SAM" id="MobiDB-lite"/>
    </source>
</evidence>
<dbReference type="AlphaFoldDB" id="A0AAV9WWW2"/>
<gene>
    <name evidence="2" type="ORF">TWF694_004540</name>
</gene>
<feature type="region of interest" description="Disordered" evidence="1">
    <location>
        <begin position="308"/>
        <end position="330"/>
    </location>
</feature>
<comment type="caution">
    <text evidence="2">The sequence shown here is derived from an EMBL/GenBank/DDBJ whole genome shotgun (WGS) entry which is preliminary data.</text>
</comment>
<feature type="compositionally biased region" description="Low complexity" evidence="1">
    <location>
        <begin position="69"/>
        <end position="96"/>
    </location>
</feature>
<evidence type="ECO:0000313" key="3">
    <source>
        <dbReference type="Proteomes" id="UP001365542"/>
    </source>
</evidence>
<reference evidence="2 3" key="1">
    <citation type="submission" date="2019-10" db="EMBL/GenBank/DDBJ databases">
        <authorList>
            <person name="Palmer J.M."/>
        </authorList>
    </citation>
    <scope>NUCLEOTIDE SEQUENCE [LARGE SCALE GENOMIC DNA]</scope>
    <source>
        <strain evidence="2 3">TWF694</strain>
    </source>
</reference>
<feature type="compositionally biased region" description="Basic and acidic residues" evidence="1">
    <location>
        <begin position="321"/>
        <end position="330"/>
    </location>
</feature>
<dbReference type="Proteomes" id="UP001365542">
    <property type="component" value="Unassembled WGS sequence"/>
</dbReference>
<name>A0AAV9WWW2_9PEZI</name>
<organism evidence="2 3">
    <name type="scientific">Orbilia ellipsospora</name>
    <dbReference type="NCBI Taxonomy" id="2528407"/>
    <lineage>
        <taxon>Eukaryota</taxon>
        <taxon>Fungi</taxon>
        <taxon>Dikarya</taxon>
        <taxon>Ascomycota</taxon>
        <taxon>Pezizomycotina</taxon>
        <taxon>Orbiliomycetes</taxon>
        <taxon>Orbiliales</taxon>
        <taxon>Orbiliaceae</taxon>
        <taxon>Orbilia</taxon>
    </lineage>
</organism>
<sequence length="378" mass="40157">MRRESYILALYSIWGGVAFASPLVRAGGSGLFDLARADRSEARIAAFCEASLRRHARAVKVPQPRKRQQQPQGQRPQQQPRPQQRQQRPADKAQPQLQTSTPENQRMSLWDRIKKVPGDLVNGFKQAPKVVSKENVKAFQKSAGDLNKGASEVPGAVVKGGKAVASVENGKALKKSAGDFKKGVIAAPAAVVQSAKKVGSKENGDAIERSWEDLKKGVKEIPPAMAKGGKNLKQGLEDAGVAISKAPGQLSKTLSEGYDRSLPPGSNARKVADSVAANVPPLGMARKAKQVVAAVSGAQKAKSAVNTADKAGDAAKSAAKAAKDEKEVKEGWKHYKKVTTGMYDVNRKAGQYGRDHTPPSQKATGSTPPRKGAPSGRQ</sequence>
<feature type="compositionally biased region" description="Basic residues" evidence="1">
    <location>
        <begin position="58"/>
        <end position="68"/>
    </location>
</feature>
<feature type="compositionally biased region" description="Polar residues" evidence="1">
    <location>
        <begin position="97"/>
        <end position="107"/>
    </location>
</feature>
<dbReference type="EMBL" id="JAVHJO010000015">
    <property type="protein sequence ID" value="KAK6527557.1"/>
    <property type="molecule type" value="Genomic_DNA"/>
</dbReference>
<accession>A0AAV9WWW2</accession>
<feature type="region of interest" description="Disordered" evidence="1">
    <location>
        <begin position="343"/>
        <end position="378"/>
    </location>
</feature>
<feature type="region of interest" description="Disordered" evidence="1">
    <location>
        <begin position="58"/>
        <end position="108"/>
    </location>
</feature>
<evidence type="ECO:0000313" key="2">
    <source>
        <dbReference type="EMBL" id="KAK6527557.1"/>
    </source>
</evidence>
<feature type="compositionally biased region" description="Polar residues" evidence="1">
    <location>
        <begin position="358"/>
        <end position="367"/>
    </location>
</feature>
<keyword evidence="3" id="KW-1185">Reference proteome</keyword>
<proteinExistence type="predicted"/>